<proteinExistence type="predicted"/>
<evidence type="ECO:0000259" key="1">
    <source>
        <dbReference type="Pfam" id="PF17765"/>
    </source>
</evidence>
<dbReference type="Pfam" id="PF17765">
    <property type="entry name" value="MLTR_LBD"/>
    <property type="match status" value="1"/>
</dbReference>
<sequence>MTWSEPAREAAHGRCELLVLHPPGQGHEFESLRAGHRVNASSVAVGTMRHPLVGSAEVTRRTLRADRDQRIVVVTSDPGSACAHALVLVLVLLERRIPCPMPLRRPAPRLAGFRHSVPISRC</sequence>
<gene>
    <name evidence="2" type="ORF">OG626_05180</name>
</gene>
<reference evidence="2" key="1">
    <citation type="submission" date="2022-10" db="EMBL/GenBank/DDBJ databases">
        <title>The complete genomes of actinobacterial strains from the NBC collection.</title>
        <authorList>
            <person name="Joergensen T.S."/>
            <person name="Alvarez Arevalo M."/>
            <person name="Sterndorff E.B."/>
            <person name="Faurdal D."/>
            <person name="Vuksanovic O."/>
            <person name="Mourched A.-S."/>
            <person name="Charusanti P."/>
            <person name="Shaw S."/>
            <person name="Blin K."/>
            <person name="Weber T."/>
        </authorList>
    </citation>
    <scope>NUCLEOTIDE SEQUENCE</scope>
    <source>
        <strain evidence="2">NBC_01401</strain>
    </source>
</reference>
<protein>
    <recommendedName>
        <fullName evidence="1">MmyB-like transcription regulator ligand binding domain-containing protein</fullName>
    </recommendedName>
</protein>
<name>A0AAU3H6P0_9ACTN</name>
<organism evidence="2">
    <name type="scientific">Streptomyces sp. NBC_01401</name>
    <dbReference type="NCBI Taxonomy" id="2903854"/>
    <lineage>
        <taxon>Bacteria</taxon>
        <taxon>Bacillati</taxon>
        <taxon>Actinomycetota</taxon>
        <taxon>Actinomycetes</taxon>
        <taxon>Kitasatosporales</taxon>
        <taxon>Streptomycetaceae</taxon>
        <taxon>Streptomyces</taxon>
    </lineage>
</organism>
<evidence type="ECO:0000313" key="2">
    <source>
        <dbReference type="EMBL" id="WTZ00050.1"/>
    </source>
</evidence>
<dbReference type="AlphaFoldDB" id="A0AAU3H6P0"/>
<dbReference type="InterPro" id="IPR041413">
    <property type="entry name" value="MLTR_LBD"/>
</dbReference>
<dbReference type="EMBL" id="CP109535">
    <property type="protein sequence ID" value="WTZ00050.1"/>
    <property type="molecule type" value="Genomic_DNA"/>
</dbReference>
<feature type="domain" description="MmyB-like transcription regulator ligand binding" evidence="1">
    <location>
        <begin position="26"/>
        <end position="86"/>
    </location>
</feature>
<accession>A0AAU3H6P0</accession>